<dbReference type="AlphaFoldDB" id="A0A2P8H680"/>
<dbReference type="EMBL" id="PYAV01000018">
    <property type="protein sequence ID" value="PSL41745.1"/>
    <property type="molecule type" value="Genomic_DNA"/>
</dbReference>
<feature type="region of interest" description="Disordered" evidence="1">
    <location>
        <begin position="1"/>
        <end position="24"/>
    </location>
</feature>
<reference evidence="2 3" key="1">
    <citation type="submission" date="2018-03" db="EMBL/GenBank/DDBJ databases">
        <title>Genomic Encyclopedia of Type Strains, Phase III (KMG-III): the genomes of soil and plant-associated and newly described type strains.</title>
        <authorList>
            <person name="Whitman W."/>
        </authorList>
    </citation>
    <scope>NUCLEOTIDE SEQUENCE [LARGE SCALE GENOMIC DNA]</scope>
    <source>
        <strain evidence="2 3">CGMCC 1.07653</strain>
    </source>
</reference>
<sequence length="78" mass="8984">MRTMERNMMKVNRMDRRMESPPEPPTIIAAHCQSCGVEIEHGDTAAYDMWEGHYYCDKGCYTGDTTYVEVTTAEVENE</sequence>
<evidence type="ECO:0000313" key="3">
    <source>
        <dbReference type="Proteomes" id="UP000242310"/>
    </source>
</evidence>
<feature type="compositionally biased region" description="Basic and acidic residues" evidence="1">
    <location>
        <begin position="1"/>
        <end position="20"/>
    </location>
</feature>
<dbReference type="Proteomes" id="UP000242310">
    <property type="component" value="Unassembled WGS sequence"/>
</dbReference>
<name>A0A2P8H680_9BACI</name>
<keyword evidence="3" id="KW-1185">Reference proteome</keyword>
<accession>A0A2P8H680</accession>
<evidence type="ECO:0000313" key="2">
    <source>
        <dbReference type="EMBL" id="PSL41745.1"/>
    </source>
</evidence>
<comment type="caution">
    <text evidence="2">The sequence shown here is derived from an EMBL/GenBank/DDBJ whole genome shotgun (WGS) entry which is preliminary data.</text>
</comment>
<gene>
    <name evidence="2" type="ORF">B0H94_11858</name>
</gene>
<protein>
    <submittedName>
        <fullName evidence="2">Uncharacterized protein</fullName>
    </submittedName>
</protein>
<evidence type="ECO:0000256" key="1">
    <source>
        <dbReference type="SAM" id="MobiDB-lite"/>
    </source>
</evidence>
<proteinExistence type="predicted"/>
<organism evidence="2 3">
    <name type="scientific">Salsuginibacillus halophilus</name>
    <dbReference type="NCBI Taxonomy" id="517424"/>
    <lineage>
        <taxon>Bacteria</taxon>
        <taxon>Bacillati</taxon>
        <taxon>Bacillota</taxon>
        <taxon>Bacilli</taxon>
        <taxon>Bacillales</taxon>
        <taxon>Bacillaceae</taxon>
        <taxon>Salsuginibacillus</taxon>
    </lineage>
</organism>
<dbReference type="RefSeq" id="WP_146139960.1">
    <property type="nucleotide sequence ID" value="NZ_PYAV01000018.1"/>
</dbReference>